<proteinExistence type="predicted"/>
<dbReference type="OrthoDB" id="2119228at2759"/>
<sequence>EGFGVVDEETIQELSYEKSGKINKNGSKVGTSHQFDLDIPETF</sequence>
<dbReference type="EMBL" id="UPTC01001523">
    <property type="protein sequence ID" value="VBB32063.1"/>
    <property type="molecule type" value="Genomic_DNA"/>
</dbReference>
<evidence type="ECO:0000313" key="1">
    <source>
        <dbReference type="EMBL" id="VBB32063.1"/>
    </source>
</evidence>
<accession>A0A498SS68</accession>
<feature type="non-terminal residue" evidence="1">
    <location>
        <position position="1"/>
    </location>
</feature>
<gene>
    <name evidence="1" type="ORF">NAV_LOCUS6854</name>
</gene>
<protein>
    <submittedName>
        <fullName evidence="1">Uncharacterized protein</fullName>
    </submittedName>
</protein>
<dbReference type="AlphaFoldDB" id="A0A498SS68"/>
<organism evidence="1 2">
    <name type="scientific">Acanthocheilonema viteae</name>
    <name type="common">Filarial nematode worm</name>
    <name type="synonym">Dipetalonema viteae</name>
    <dbReference type="NCBI Taxonomy" id="6277"/>
    <lineage>
        <taxon>Eukaryota</taxon>
        <taxon>Metazoa</taxon>
        <taxon>Ecdysozoa</taxon>
        <taxon>Nematoda</taxon>
        <taxon>Chromadorea</taxon>
        <taxon>Rhabditida</taxon>
        <taxon>Spirurina</taxon>
        <taxon>Spiruromorpha</taxon>
        <taxon>Filarioidea</taxon>
        <taxon>Onchocercidae</taxon>
        <taxon>Acanthocheilonema</taxon>
    </lineage>
</organism>
<evidence type="ECO:0000313" key="2">
    <source>
        <dbReference type="Proteomes" id="UP000276991"/>
    </source>
</evidence>
<keyword evidence="2" id="KW-1185">Reference proteome</keyword>
<reference evidence="1 2" key="1">
    <citation type="submission" date="2018-08" db="EMBL/GenBank/DDBJ databases">
        <authorList>
            <person name="Laetsch R D."/>
            <person name="Stevens L."/>
            <person name="Kumar S."/>
            <person name="Blaxter L. M."/>
        </authorList>
    </citation>
    <scope>NUCLEOTIDE SEQUENCE [LARGE SCALE GENOMIC DNA]</scope>
</reference>
<name>A0A498SS68_ACAVI</name>
<dbReference type="Proteomes" id="UP000276991">
    <property type="component" value="Unassembled WGS sequence"/>
</dbReference>